<feature type="transmembrane region" description="Helical" evidence="8">
    <location>
        <begin position="188"/>
        <end position="213"/>
    </location>
</feature>
<evidence type="ECO:0000256" key="7">
    <source>
        <dbReference type="RuleBase" id="RU362091"/>
    </source>
</evidence>
<dbReference type="PROSITE" id="PS50283">
    <property type="entry name" value="NA_SOLUT_SYMP_3"/>
    <property type="match status" value="1"/>
</dbReference>
<keyword evidence="4 8" id="KW-0812">Transmembrane</keyword>
<feature type="transmembrane region" description="Helical" evidence="8">
    <location>
        <begin position="233"/>
        <end position="250"/>
    </location>
</feature>
<reference evidence="9 10" key="1">
    <citation type="submission" date="2020-10" db="EMBL/GenBank/DDBJ databases">
        <title>Sequencing the genomes of 1000 actinobacteria strains.</title>
        <authorList>
            <person name="Klenk H.-P."/>
        </authorList>
    </citation>
    <scope>NUCLEOTIDE SEQUENCE [LARGE SCALE GENOMIC DNA]</scope>
    <source>
        <strain evidence="9 10">DSM 7307</strain>
    </source>
</reference>
<keyword evidence="3" id="KW-0813">Transport</keyword>
<gene>
    <name evidence="9" type="ORF">H4W29_005214</name>
</gene>
<keyword evidence="10" id="KW-1185">Reference proteome</keyword>
<dbReference type="Proteomes" id="UP000620262">
    <property type="component" value="Unassembled WGS sequence"/>
</dbReference>
<evidence type="ECO:0000256" key="2">
    <source>
        <dbReference type="ARBA" id="ARBA00006434"/>
    </source>
</evidence>
<feature type="transmembrane region" description="Helical" evidence="8">
    <location>
        <begin position="43"/>
        <end position="67"/>
    </location>
</feature>
<feature type="transmembrane region" description="Helical" evidence="8">
    <location>
        <begin position="73"/>
        <end position="98"/>
    </location>
</feature>
<keyword evidence="5 8" id="KW-1133">Transmembrane helix</keyword>
<evidence type="ECO:0000256" key="4">
    <source>
        <dbReference type="ARBA" id="ARBA00022692"/>
    </source>
</evidence>
<dbReference type="InterPro" id="IPR001734">
    <property type="entry name" value="Na/solute_symporter"/>
</dbReference>
<feature type="transmembrane region" description="Helical" evidence="8">
    <location>
        <begin position="458"/>
        <end position="478"/>
    </location>
</feature>
<organism evidence="9 10">
    <name type="scientific">Rhizobium viscosum</name>
    <name type="common">Arthrobacter viscosus</name>
    <dbReference type="NCBI Taxonomy" id="1673"/>
    <lineage>
        <taxon>Bacteria</taxon>
        <taxon>Pseudomonadati</taxon>
        <taxon>Pseudomonadota</taxon>
        <taxon>Alphaproteobacteria</taxon>
        <taxon>Hyphomicrobiales</taxon>
        <taxon>Rhizobiaceae</taxon>
        <taxon>Rhizobium/Agrobacterium group</taxon>
        <taxon>Rhizobium</taxon>
    </lineage>
</organism>
<accession>A0ABR9IXM8</accession>
<dbReference type="Pfam" id="PF00474">
    <property type="entry name" value="SSF"/>
    <property type="match status" value="1"/>
</dbReference>
<feature type="transmembrane region" description="Helical" evidence="8">
    <location>
        <begin position="271"/>
        <end position="297"/>
    </location>
</feature>
<comment type="subcellular location">
    <subcellularLocation>
        <location evidence="1">Membrane</location>
        <topology evidence="1">Multi-pass membrane protein</topology>
    </subcellularLocation>
</comment>
<evidence type="ECO:0000256" key="6">
    <source>
        <dbReference type="ARBA" id="ARBA00023136"/>
    </source>
</evidence>
<dbReference type="EMBL" id="JADBEC010000002">
    <property type="protein sequence ID" value="MBE1507969.1"/>
    <property type="molecule type" value="Genomic_DNA"/>
</dbReference>
<proteinExistence type="inferred from homology"/>
<evidence type="ECO:0000256" key="3">
    <source>
        <dbReference type="ARBA" id="ARBA00022448"/>
    </source>
</evidence>
<feature type="transmembrane region" description="Helical" evidence="8">
    <location>
        <begin position="157"/>
        <end position="176"/>
    </location>
</feature>
<keyword evidence="6 8" id="KW-0472">Membrane</keyword>
<dbReference type="PANTHER" id="PTHR48086:SF8">
    <property type="entry name" value="MONOCARBOXYLIC ACID PERMEASE"/>
    <property type="match status" value="1"/>
</dbReference>
<dbReference type="Gene3D" id="1.20.1730.10">
    <property type="entry name" value="Sodium/glucose cotransporter"/>
    <property type="match status" value="1"/>
</dbReference>
<evidence type="ECO:0000256" key="5">
    <source>
        <dbReference type="ARBA" id="ARBA00022989"/>
    </source>
</evidence>
<evidence type="ECO:0000256" key="8">
    <source>
        <dbReference type="SAM" id="Phobius"/>
    </source>
</evidence>
<feature type="transmembrane region" description="Helical" evidence="8">
    <location>
        <begin position="423"/>
        <end position="446"/>
    </location>
</feature>
<evidence type="ECO:0000256" key="1">
    <source>
        <dbReference type="ARBA" id="ARBA00004141"/>
    </source>
</evidence>
<feature type="transmembrane region" description="Helical" evidence="8">
    <location>
        <begin position="317"/>
        <end position="340"/>
    </location>
</feature>
<dbReference type="CDD" id="cd10322">
    <property type="entry name" value="SLC5sbd"/>
    <property type="match status" value="1"/>
</dbReference>
<dbReference type="InterPro" id="IPR038377">
    <property type="entry name" value="Na/Glc_symporter_sf"/>
</dbReference>
<feature type="transmembrane region" description="Helical" evidence="8">
    <location>
        <begin position="361"/>
        <end position="382"/>
    </location>
</feature>
<comment type="similarity">
    <text evidence="2 7">Belongs to the sodium:solute symporter (SSF) (TC 2.A.21) family.</text>
</comment>
<dbReference type="InterPro" id="IPR050277">
    <property type="entry name" value="Sodium:Solute_Symporter"/>
</dbReference>
<dbReference type="PANTHER" id="PTHR48086">
    <property type="entry name" value="SODIUM/PROLINE SYMPORTER-RELATED"/>
    <property type="match status" value="1"/>
</dbReference>
<evidence type="ECO:0000313" key="9">
    <source>
        <dbReference type="EMBL" id="MBE1507969.1"/>
    </source>
</evidence>
<feature type="transmembrane region" description="Helical" evidence="8">
    <location>
        <begin position="119"/>
        <end position="137"/>
    </location>
</feature>
<comment type="caution">
    <text evidence="9">The sequence shown here is derived from an EMBL/GenBank/DDBJ whole genome shotgun (WGS) entry which is preliminary data.</text>
</comment>
<evidence type="ECO:0000313" key="10">
    <source>
        <dbReference type="Proteomes" id="UP000620262"/>
    </source>
</evidence>
<sequence length="489" mass="52387">MNSALWLICAVVVAILILTVWGRNHRRVTLEQWALGGRRFGAVLVFLLMAGEIYTTFTFLGASGFAYGKGGTVFYILTYTCLAFVTSYWLLPPIWRFANEMRLVTQPDFFEQKYDSPGLGFLVTLVGLVALIPYLILQLKGLGIIAETLSGGEISKSRAVILGAAVMALYVIASGMRGSAWAAAVKDVTIWIICAFLGLYLPYHYYGGIGAMFEQIEMARPGFLALPNTGETIVWYCSTVALSALGLYMWPHTFSSVYTSRSEGAFRRNAVLMPLYSLVMLFAMLVGFAAVLKIPGLQGDEIDLALLKLSIATFDPWFVGVIGAAGVLTALVPGSTIVIVGSTLISTNILRKLAPSIPDRLVTGFTKCSVLLMTAIAVFFTLMGGESIVAILIMGYSIVTQLFPALFASLLPKNPFTKEGAAAGIIVGVGTVGVVVTTGLTIASFFPNAPATVKQINTGFIALSLNVLVALLVSVATAQRQTSSARFNP</sequence>
<feature type="transmembrane region" description="Helical" evidence="8">
    <location>
        <begin position="5"/>
        <end position="22"/>
    </location>
</feature>
<name>A0ABR9IXM8_RHIVS</name>
<protein>
    <submittedName>
        <fullName evidence="9">SSS family solute:Na+ symporter</fullName>
    </submittedName>
</protein>
<dbReference type="RefSeq" id="WP_192731647.1">
    <property type="nucleotide sequence ID" value="NZ_BAAAVL010000002.1"/>
</dbReference>
<feature type="transmembrane region" description="Helical" evidence="8">
    <location>
        <begin position="388"/>
        <end position="411"/>
    </location>
</feature>